<organism evidence="3 4">
    <name type="scientific">Senna tora</name>
    <dbReference type="NCBI Taxonomy" id="362788"/>
    <lineage>
        <taxon>Eukaryota</taxon>
        <taxon>Viridiplantae</taxon>
        <taxon>Streptophyta</taxon>
        <taxon>Embryophyta</taxon>
        <taxon>Tracheophyta</taxon>
        <taxon>Spermatophyta</taxon>
        <taxon>Magnoliopsida</taxon>
        <taxon>eudicotyledons</taxon>
        <taxon>Gunneridae</taxon>
        <taxon>Pentapetalae</taxon>
        <taxon>rosids</taxon>
        <taxon>fabids</taxon>
        <taxon>Fabales</taxon>
        <taxon>Fabaceae</taxon>
        <taxon>Caesalpinioideae</taxon>
        <taxon>Cassia clade</taxon>
        <taxon>Senna</taxon>
    </lineage>
</organism>
<evidence type="ECO:0000259" key="2">
    <source>
        <dbReference type="Pfam" id="PF26138"/>
    </source>
</evidence>
<dbReference type="AlphaFoldDB" id="A0A834VYR4"/>
<dbReference type="Proteomes" id="UP000634136">
    <property type="component" value="Unassembled WGS sequence"/>
</dbReference>
<dbReference type="GO" id="GO:0043565">
    <property type="term" value="F:sequence-specific DNA binding"/>
    <property type="evidence" value="ECO:0007669"/>
    <property type="project" value="TreeGrafter"/>
</dbReference>
<proteinExistence type="predicted"/>
<reference evidence="3" key="1">
    <citation type="submission" date="2020-09" db="EMBL/GenBank/DDBJ databases">
        <title>Genome-Enabled Discovery of Anthraquinone Biosynthesis in Senna tora.</title>
        <authorList>
            <person name="Kang S.-H."/>
            <person name="Pandey R.P."/>
            <person name="Lee C.-M."/>
            <person name="Sim J.-S."/>
            <person name="Jeong J.-T."/>
            <person name="Choi B.-S."/>
            <person name="Jung M."/>
            <person name="Ginzburg D."/>
            <person name="Zhao K."/>
            <person name="Won S.Y."/>
            <person name="Oh T.-J."/>
            <person name="Yu Y."/>
            <person name="Kim N.-H."/>
            <person name="Lee O.R."/>
            <person name="Lee T.-H."/>
            <person name="Bashyal P."/>
            <person name="Kim T.-S."/>
            <person name="Lee W.-H."/>
            <person name="Kawkins C."/>
            <person name="Kim C.-K."/>
            <person name="Kim J.S."/>
            <person name="Ahn B.O."/>
            <person name="Rhee S.Y."/>
            <person name="Sohng J.K."/>
        </authorList>
    </citation>
    <scope>NUCLEOTIDE SEQUENCE</scope>
    <source>
        <tissue evidence="3">Leaf</tissue>
    </source>
</reference>
<feature type="compositionally biased region" description="Basic and acidic residues" evidence="1">
    <location>
        <begin position="201"/>
        <end position="214"/>
    </location>
</feature>
<evidence type="ECO:0000313" key="4">
    <source>
        <dbReference type="Proteomes" id="UP000634136"/>
    </source>
</evidence>
<dbReference type="EMBL" id="JAAIUW010000013">
    <property type="protein sequence ID" value="KAF7801650.1"/>
    <property type="molecule type" value="Genomic_DNA"/>
</dbReference>
<feature type="region of interest" description="Disordered" evidence="1">
    <location>
        <begin position="169"/>
        <end position="232"/>
    </location>
</feature>
<gene>
    <name evidence="3" type="ORF">G2W53_040761</name>
</gene>
<protein>
    <submittedName>
        <fullName evidence="3">Transcription factor VOZ1</fullName>
    </submittedName>
</protein>
<keyword evidence="4" id="KW-1185">Reference proteome</keyword>
<feature type="domain" description="DUF8040" evidence="2">
    <location>
        <begin position="111"/>
        <end position="164"/>
    </location>
</feature>
<feature type="compositionally biased region" description="Polar residues" evidence="1">
    <location>
        <begin position="217"/>
        <end position="232"/>
    </location>
</feature>
<dbReference type="PANTHER" id="PTHR33873:SF15">
    <property type="entry name" value="TRANSCRIPTION FACTOR VOZ2"/>
    <property type="match status" value="1"/>
</dbReference>
<evidence type="ECO:0000313" key="3">
    <source>
        <dbReference type="EMBL" id="KAF7801650.1"/>
    </source>
</evidence>
<dbReference type="GO" id="GO:0045893">
    <property type="term" value="P:positive regulation of DNA-templated transcription"/>
    <property type="evidence" value="ECO:0007669"/>
    <property type="project" value="TreeGrafter"/>
</dbReference>
<dbReference type="InterPro" id="IPR058353">
    <property type="entry name" value="DUF8040"/>
</dbReference>
<evidence type="ECO:0000256" key="1">
    <source>
        <dbReference type="SAM" id="MobiDB-lite"/>
    </source>
</evidence>
<dbReference type="GO" id="GO:0005634">
    <property type="term" value="C:nucleus"/>
    <property type="evidence" value="ECO:0007669"/>
    <property type="project" value="TreeGrafter"/>
</dbReference>
<dbReference type="InterPro" id="IPR039277">
    <property type="entry name" value="VOZ1/VOZ2"/>
</dbReference>
<dbReference type="PANTHER" id="PTHR33873">
    <property type="entry name" value="TRANSCRIPTION FACTOR VOZ1"/>
    <property type="match status" value="1"/>
</dbReference>
<comment type="caution">
    <text evidence="3">The sequence shown here is derived from an EMBL/GenBank/DDBJ whole genome shotgun (WGS) entry which is preliminary data.</text>
</comment>
<accession>A0A834VYR4</accession>
<name>A0A834VYR4_9FABA</name>
<dbReference type="GO" id="GO:0048578">
    <property type="term" value="P:positive regulation of long-day photoperiodism, flowering"/>
    <property type="evidence" value="ECO:0007669"/>
    <property type="project" value="InterPro"/>
</dbReference>
<dbReference type="Pfam" id="PF26138">
    <property type="entry name" value="DUF8040"/>
    <property type="match status" value="1"/>
</dbReference>
<sequence length="232" mass="26249">MRKKGSQDSNAEKAKWDQHTMELFLKICLVEIMAGNRCGTHFNKIGEHAWAPSSGILPDSIQESQWFQLEKPFEFETSGRNEVVWDIDDLENNANVGLEHINLEETVDLKKELQETLQEQHGLESTRGITIEEMVALFSMVIAHGIRNRMIQEPFQHFGETISRLELKPMEKKKSSKGKVTKESLADLQNKMGRLTADVPADEKSLVKGEEKAKSGNLVSNENEIKTPQSTS</sequence>